<reference evidence="2 3" key="1">
    <citation type="submission" date="2016-09" db="EMBL/GenBank/DDBJ databases">
        <title>Extensive genetic diversity and differential bi-allelic expression allows diatom success in the polar Southern Ocean.</title>
        <authorList>
            <consortium name="DOE Joint Genome Institute"/>
            <person name="Mock T."/>
            <person name="Otillar R.P."/>
            <person name="Strauss J."/>
            <person name="Dupont C."/>
            <person name="Frickenhaus S."/>
            <person name="Maumus F."/>
            <person name="Mcmullan M."/>
            <person name="Sanges R."/>
            <person name="Schmutz J."/>
            <person name="Toseland A."/>
            <person name="Valas R."/>
            <person name="Veluchamy A."/>
            <person name="Ward B.J."/>
            <person name="Allen A."/>
            <person name="Barry K."/>
            <person name="Falciatore A."/>
            <person name="Ferrante M."/>
            <person name="Fortunato A.E."/>
            <person name="Gloeckner G."/>
            <person name="Gruber A."/>
            <person name="Hipkin R."/>
            <person name="Janech M."/>
            <person name="Kroth P."/>
            <person name="Leese F."/>
            <person name="Lindquist E."/>
            <person name="Lyon B.R."/>
            <person name="Martin J."/>
            <person name="Mayer C."/>
            <person name="Parker M."/>
            <person name="Quesneville H."/>
            <person name="Raymond J."/>
            <person name="Uhlig C."/>
            <person name="Valentin K.U."/>
            <person name="Worden A.Z."/>
            <person name="Armbrust E.V."/>
            <person name="Bowler C."/>
            <person name="Green B."/>
            <person name="Moulton V."/>
            <person name="Van Oosterhout C."/>
            <person name="Grigoriev I."/>
        </authorList>
    </citation>
    <scope>NUCLEOTIDE SEQUENCE [LARGE SCALE GENOMIC DNA]</scope>
    <source>
        <strain evidence="2 3">CCMP1102</strain>
    </source>
</reference>
<dbReference type="Proteomes" id="UP000095751">
    <property type="component" value="Unassembled WGS sequence"/>
</dbReference>
<dbReference type="OrthoDB" id="10293585at2759"/>
<dbReference type="InterPro" id="IPR027417">
    <property type="entry name" value="P-loop_NTPase"/>
</dbReference>
<proteinExistence type="predicted"/>
<dbReference type="EMBL" id="KV784355">
    <property type="protein sequence ID" value="OEU20339.1"/>
    <property type="molecule type" value="Genomic_DNA"/>
</dbReference>
<dbReference type="InParanoid" id="A0A1E7FQ85"/>
<organism evidence="2 3">
    <name type="scientific">Fragilariopsis cylindrus CCMP1102</name>
    <dbReference type="NCBI Taxonomy" id="635003"/>
    <lineage>
        <taxon>Eukaryota</taxon>
        <taxon>Sar</taxon>
        <taxon>Stramenopiles</taxon>
        <taxon>Ochrophyta</taxon>
        <taxon>Bacillariophyta</taxon>
        <taxon>Bacillariophyceae</taxon>
        <taxon>Bacillariophycidae</taxon>
        <taxon>Bacillariales</taxon>
        <taxon>Bacillariaceae</taxon>
        <taxon>Fragilariopsis</taxon>
    </lineage>
</organism>
<dbReference type="SUPFAM" id="SSF52540">
    <property type="entry name" value="P-loop containing nucleoside triphosphate hydrolases"/>
    <property type="match status" value="1"/>
</dbReference>
<gene>
    <name evidence="2" type="ORF">FRACYDRAFT_236413</name>
</gene>
<evidence type="ECO:0000313" key="2">
    <source>
        <dbReference type="EMBL" id="OEU20339.1"/>
    </source>
</evidence>
<accession>A0A1E7FQ85</accession>
<name>A0A1E7FQ85_9STRA</name>
<evidence type="ECO:0000256" key="1">
    <source>
        <dbReference type="SAM" id="MobiDB-lite"/>
    </source>
</evidence>
<protein>
    <recommendedName>
        <fullName evidence="4">P-loop containing nucleoside triphosphate hydrolase protein</fullName>
    </recommendedName>
</protein>
<evidence type="ECO:0008006" key="4">
    <source>
        <dbReference type="Google" id="ProtNLM"/>
    </source>
</evidence>
<dbReference type="KEGG" id="fcy:FRACYDRAFT_236413"/>
<dbReference type="AlphaFoldDB" id="A0A1E7FQ85"/>
<sequence length="339" mass="39507">MNTSSSIEITEDHRKKIESTQFVFVHAKSAVGKTFTGDYLEAIQGWTHIDGDFPLKNKDISEEYKDATDRMQKKGKYHCIKEKSKEEQTEWWMKEGFQSYMTIIANHTLEAAKDSNRVVLTHASYTEQQRLFLREMLLEVGARSENINVVFLHCDRDVHYEGAWKRWNHLVAASGCTLNQFFKSLGYPSVVDYNSFCQFQDFFFSHWQGPQDSERPYEVVDVTSRDISVLDYIDKVLGIQDTRPKDMTYKEMEDKIKAIDQKRDEEFGAKLAARFNASEKEKELAKTEPNKYVARRSSLVEGDKFAAMSLKDYDYDDDDDDSRPPKSRRQSFLETGKFD</sequence>
<dbReference type="Gene3D" id="3.40.50.300">
    <property type="entry name" value="P-loop containing nucleotide triphosphate hydrolases"/>
    <property type="match status" value="1"/>
</dbReference>
<keyword evidence="3" id="KW-1185">Reference proteome</keyword>
<evidence type="ECO:0000313" key="3">
    <source>
        <dbReference type="Proteomes" id="UP000095751"/>
    </source>
</evidence>
<feature type="region of interest" description="Disordered" evidence="1">
    <location>
        <begin position="312"/>
        <end position="339"/>
    </location>
</feature>